<evidence type="ECO:0000313" key="3">
    <source>
        <dbReference type="Proteomes" id="UP000562027"/>
    </source>
</evidence>
<organism evidence="2 3">
    <name type="scientific">Roseateles oligotrophus</name>
    <dbReference type="NCBI Taxonomy" id="1769250"/>
    <lineage>
        <taxon>Bacteria</taxon>
        <taxon>Pseudomonadati</taxon>
        <taxon>Pseudomonadota</taxon>
        <taxon>Betaproteobacteria</taxon>
        <taxon>Burkholderiales</taxon>
        <taxon>Sphaerotilaceae</taxon>
        <taxon>Roseateles</taxon>
    </lineage>
</organism>
<accession>A0A840LFV8</accession>
<proteinExistence type="predicted"/>
<keyword evidence="3" id="KW-1185">Reference proteome</keyword>
<comment type="caution">
    <text evidence="2">The sequence shown here is derived from an EMBL/GenBank/DDBJ whole genome shotgun (WGS) entry which is preliminary data.</text>
</comment>
<dbReference type="AlphaFoldDB" id="A0A840LFV8"/>
<sequence>MPVDGRSTWVPGKALERFLQTRCNLMPAQTRERVERICEAIVQVTPQLLVATKQYPAFYETGKRMLHAWNEGMNSLRLQKTWSLPSLDETLAAAKFSGPKPKSFTKPEKIGRSALLGKR</sequence>
<evidence type="ECO:0000313" key="2">
    <source>
        <dbReference type="EMBL" id="MBB4845905.1"/>
    </source>
</evidence>
<name>A0A840LFV8_9BURK</name>
<dbReference type="EMBL" id="JACHLP010000012">
    <property type="protein sequence ID" value="MBB4845905.1"/>
    <property type="molecule type" value="Genomic_DNA"/>
</dbReference>
<evidence type="ECO:0000256" key="1">
    <source>
        <dbReference type="SAM" id="MobiDB-lite"/>
    </source>
</evidence>
<gene>
    <name evidence="2" type="ORF">HNP55_004459</name>
</gene>
<reference evidence="2 3" key="1">
    <citation type="submission" date="2020-08" db="EMBL/GenBank/DDBJ databases">
        <title>Functional genomics of gut bacteria from endangered species of beetles.</title>
        <authorList>
            <person name="Carlos-Shanley C."/>
        </authorList>
    </citation>
    <scope>NUCLEOTIDE SEQUENCE [LARGE SCALE GENOMIC DNA]</scope>
    <source>
        <strain evidence="2 3">S00239</strain>
    </source>
</reference>
<dbReference type="RefSeq" id="WP_184304278.1">
    <property type="nucleotide sequence ID" value="NZ_JACHLP010000012.1"/>
</dbReference>
<protein>
    <submittedName>
        <fullName evidence="2">Uncharacterized protein</fullName>
    </submittedName>
</protein>
<dbReference type="Proteomes" id="UP000562027">
    <property type="component" value="Unassembled WGS sequence"/>
</dbReference>
<feature type="region of interest" description="Disordered" evidence="1">
    <location>
        <begin position="98"/>
        <end position="119"/>
    </location>
</feature>